<dbReference type="InterPro" id="IPR051454">
    <property type="entry name" value="RNA/ubiquinone_mod_enzymes"/>
</dbReference>
<protein>
    <submittedName>
        <fullName evidence="2">DUF3656 domain-containing protein</fullName>
    </submittedName>
</protein>
<keyword evidence="3" id="KW-1185">Reference proteome</keyword>
<gene>
    <name evidence="2" type="ORF">L7E55_03380</name>
</gene>
<dbReference type="InterPro" id="IPR001539">
    <property type="entry name" value="Peptidase_U32"/>
</dbReference>
<dbReference type="Pfam" id="PF01136">
    <property type="entry name" value="Peptidase_U32"/>
    <property type="match status" value="2"/>
</dbReference>
<organism evidence="2 3">
    <name type="scientific">Pelotomaculum isophthalicicum JI</name>
    <dbReference type="NCBI Taxonomy" id="947010"/>
    <lineage>
        <taxon>Bacteria</taxon>
        <taxon>Bacillati</taxon>
        <taxon>Bacillota</taxon>
        <taxon>Clostridia</taxon>
        <taxon>Eubacteriales</taxon>
        <taxon>Desulfotomaculaceae</taxon>
        <taxon>Pelotomaculum</taxon>
    </lineage>
</organism>
<dbReference type="EMBL" id="JAKOAV010000004">
    <property type="protein sequence ID" value="MDF9407409.1"/>
    <property type="molecule type" value="Genomic_DNA"/>
</dbReference>
<dbReference type="PROSITE" id="PS01276">
    <property type="entry name" value="PEPTIDASE_U32"/>
    <property type="match status" value="1"/>
</dbReference>
<evidence type="ECO:0000259" key="1">
    <source>
        <dbReference type="Pfam" id="PF12392"/>
    </source>
</evidence>
<evidence type="ECO:0000313" key="2">
    <source>
        <dbReference type="EMBL" id="MDF9407409.1"/>
    </source>
</evidence>
<proteinExistence type="predicted"/>
<accession>A0A9X4H588</accession>
<feature type="domain" description="Peptidase U32 collagenase" evidence="1">
    <location>
        <begin position="394"/>
        <end position="514"/>
    </location>
</feature>
<dbReference type="AlphaFoldDB" id="A0A9X4H588"/>
<reference evidence="2" key="1">
    <citation type="submission" date="2022-02" db="EMBL/GenBank/DDBJ databases">
        <authorList>
            <person name="Leng L."/>
        </authorList>
    </citation>
    <scope>NUCLEOTIDE SEQUENCE</scope>
    <source>
        <strain evidence="2">JI</strain>
    </source>
</reference>
<dbReference type="PANTHER" id="PTHR30217">
    <property type="entry name" value="PEPTIDASE U32 FAMILY"/>
    <property type="match status" value="1"/>
</dbReference>
<dbReference type="InterPro" id="IPR020988">
    <property type="entry name" value="Pept_U32_collagenase"/>
</dbReference>
<evidence type="ECO:0000313" key="3">
    <source>
        <dbReference type="Proteomes" id="UP001154312"/>
    </source>
</evidence>
<dbReference type="Pfam" id="PF12392">
    <property type="entry name" value="DUF3656"/>
    <property type="match status" value="1"/>
</dbReference>
<dbReference type="RefSeq" id="WP_277442647.1">
    <property type="nucleotide sequence ID" value="NZ_JAKOAV010000004.1"/>
</dbReference>
<sequence length="843" mass="92787">MPVKPELLAPAGAWEALVAAVQNGADAVYLGGKLYNARESAGNFDDHELIKAVEFAHVRGVKVYVTVNTLLADHELTGAVKFLHFLQRAGADAAIVQDAGLIGLARQVIPELPLHASTQMTVHNLPAAQLLKEKGIGRIVLARELSLEAIKEITGWGGVEVESFVHGALCICYSGQCLLSSLIGGRSGNRGRCAQPCRLQYVLVDEKNRPVGEPGVVGEHLLSPRDLNMSQHLPDLIKAGITSLKIEGRMKRPEYVATVVRIYRNLLDRAADGGDYEVTPEEAGDLAQIFNRDFTTGYFYGRPGRELMSYKRPNNRGVRLGRVKGFDRNRKMAELSLERPLRVGDGIEVWVTEGGRAAGEVHRIIRDGVNVERAAAGDIVYLDIPGRVFPGDRVFKTHDADLIERARVTFTSSKENKKIPLSFEVFARHNEPLLIRVTDPGGLTGEAETKSPCQKALKRPLTYEYLLNQLERLGNTPFAMRDLRCELAGPLIVPVAEINEARRGALAVLEKRRLAAARHSPISDEDFRGRLSAVFSYEKEIKPENAGTPELAVAVTDLDSLMTAVESGAEIVYFGGEQYRSKEPVTPQIILSAGEICRKAGVRFILSSPRIMHDKELGWFCRLLEKLDQNFLDGVQAGNLGLIRKIREITGKPVYTDFSLNVFNRQTAIFLMEAGAAQVTLSPELTMEQVRRLAASLPVPAEVIVHGAVPLMISEHCAAGSLLGCGNNCAGPCAGRHWGLRDRKGVVFPFELDQFCRMQLFNSRDLCIIEDVRLLAGTGVAALRIEAKREGADYVRDVVQVYRLALNKLPEALEDEKISRAKEALARYSPGGFTRGHYYRGVL</sequence>
<comment type="caution">
    <text evidence="2">The sequence shown here is derived from an EMBL/GenBank/DDBJ whole genome shotgun (WGS) entry which is preliminary data.</text>
</comment>
<name>A0A9X4H588_9FIRM</name>
<dbReference type="PANTHER" id="PTHR30217:SF10">
    <property type="entry name" value="23S RRNA 5-HYDROXYCYTIDINE C2501 SYNTHASE"/>
    <property type="match status" value="1"/>
</dbReference>
<dbReference type="Proteomes" id="UP001154312">
    <property type="component" value="Unassembled WGS sequence"/>
</dbReference>